<dbReference type="SUPFAM" id="SSF69318">
    <property type="entry name" value="Integrin alpha N-terminal domain"/>
    <property type="match status" value="1"/>
</dbReference>
<dbReference type="EMBL" id="HBFQ01059761">
    <property type="protein sequence ID" value="CAD8867916.1"/>
    <property type="molecule type" value="Transcribed_RNA"/>
</dbReference>
<dbReference type="InterPro" id="IPR028994">
    <property type="entry name" value="Integrin_alpha_N"/>
</dbReference>
<protein>
    <submittedName>
        <fullName evidence="1">Uncharacterized protein</fullName>
    </submittedName>
</protein>
<proteinExistence type="predicted"/>
<organism evidence="1">
    <name type="scientific">Noctiluca scintillans</name>
    <name type="common">Sea sparkle</name>
    <name type="synonym">Red tide dinoflagellate</name>
    <dbReference type="NCBI Taxonomy" id="2966"/>
    <lineage>
        <taxon>Eukaryota</taxon>
        <taxon>Sar</taxon>
        <taxon>Alveolata</taxon>
        <taxon>Dinophyceae</taxon>
        <taxon>Noctilucales</taxon>
        <taxon>Noctilucaceae</taxon>
        <taxon>Noctiluca</taxon>
    </lineage>
</organism>
<sequence>MFQAQPQYGFASQAPTMTVTGVDLNRDGIPDVLQQPQLGYGAPMQYGGPVNYAAQAPMMTVTGVDMNRDGIPDVLQQPQIGFAPQGFAAPVQYGAPVNMGRRY</sequence>
<evidence type="ECO:0000313" key="1">
    <source>
        <dbReference type="EMBL" id="CAD8867916.1"/>
    </source>
</evidence>
<name>A0A7S1AWZ7_NOCSC</name>
<dbReference type="AlphaFoldDB" id="A0A7S1AWZ7"/>
<gene>
    <name evidence="1" type="ORF">NSCI0253_LOCUS42271</name>
</gene>
<reference evidence="1" key="1">
    <citation type="submission" date="2021-01" db="EMBL/GenBank/DDBJ databases">
        <authorList>
            <person name="Corre E."/>
            <person name="Pelletier E."/>
            <person name="Niang G."/>
            <person name="Scheremetjew M."/>
            <person name="Finn R."/>
            <person name="Kale V."/>
            <person name="Holt S."/>
            <person name="Cochrane G."/>
            <person name="Meng A."/>
            <person name="Brown T."/>
            <person name="Cohen L."/>
        </authorList>
    </citation>
    <scope>NUCLEOTIDE SEQUENCE</scope>
</reference>
<accession>A0A7S1AWZ7</accession>